<dbReference type="InterPro" id="IPR031165">
    <property type="entry name" value="GNAT_YJDJ"/>
</dbReference>
<accession>A0A840EY63</accession>
<evidence type="ECO:0000313" key="2">
    <source>
        <dbReference type="EMBL" id="MBB4118994.1"/>
    </source>
</evidence>
<organism evidence="2 3">
    <name type="scientific">Mesonia hippocampi</name>
    <dbReference type="NCBI Taxonomy" id="1628250"/>
    <lineage>
        <taxon>Bacteria</taxon>
        <taxon>Pseudomonadati</taxon>
        <taxon>Bacteroidota</taxon>
        <taxon>Flavobacteriia</taxon>
        <taxon>Flavobacteriales</taxon>
        <taxon>Flavobacteriaceae</taxon>
        <taxon>Mesonia</taxon>
    </lineage>
</organism>
<evidence type="ECO:0000259" key="1">
    <source>
        <dbReference type="PROSITE" id="PS51729"/>
    </source>
</evidence>
<dbReference type="Proteomes" id="UP000553034">
    <property type="component" value="Unassembled WGS sequence"/>
</dbReference>
<keyword evidence="3" id="KW-1185">Reference proteome</keyword>
<evidence type="ECO:0000313" key="3">
    <source>
        <dbReference type="Proteomes" id="UP000553034"/>
    </source>
</evidence>
<name>A0A840EY63_9FLAO</name>
<reference evidence="2 3" key="1">
    <citation type="submission" date="2020-08" db="EMBL/GenBank/DDBJ databases">
        <title>Genomic Encyclopedia of Type Strains, Phase IV (KMG-IV): sequencing the most valuable type-strain genomes for metagenomic binning, comparative biology and taxonomic classification.</title>
        <authorList>
            <person name="Goeker M."/>
        </authorList>
    </citation>
    <scope>NUCLEOTIDE SEQUENCE [LARGE SCALE GENOMIC DNA]</scope>
    <source>
        <strain evidence="2 3">DSM 29568</strain>
    </source>
</reference>
<dbReference type="PANTHER" id="PTHR31435:SF10">
    <property type="entry name" value="BSR4717 PROTEIN"/>
    <property type="match status" value="1"/>
</dbReference>
<dbReference type="EMBL" id="JACIFO010000004">
    <property type="protein sequence ID" value="MBB4118994.1"/>
    <property type="molecule type" value="Genomic_DNA"/>
</dbReference>
<sequence length="95" mass="11053">MKYPIKHKESNTGGIFFISQDNHVITELTYKKREPNIMVIDHTQTKKDLQGKGLASYLLDHVVNYAKENKLKIDPLCPFVEIKFEEIEAYQSLKV</sequence>
<dbReference type="PANTHER" id="PTHR31435">
    <property type="entry name" value="PROTEIN NATD1"/>
    <property type="match status" value="1"/>
</dbReference>
<gene>
    <name evidence="2" type="ORF">GGR32_001285</name>
</gene>
<feature type="domain" description="N-acetyltransferase" evidence="1">
    <location>
        <begin position="8"/>
        <end position="95"/>
    </location>
</feature>
<dbReference type="PROSITE" id="PS51729">
    <property type="entry name" value="GNAT_YJDJ"/>
    <property type="match status" value="1"/>
</dbReference>
<dbReference type="InterPro" id="IPR016181">
    <property type="entry name" value="Acyl_CoA_acyltransferase"/>
</dbReference>
<dbReference type="InterPro" id="IPR045057">
    <property type="entry name" value="Gcn5-rel_NAT"/>
</dbReference>
<dbReference type="CDD" id="cd04301">
    <property type="entry name" value="NAT_SF"/>
    <property type="match status" value="1"/>
</dbReference>
<dbReference type="Pfam" id="PF14542">
    <property type="entry name" value="Acetyltransf_CG"/>
    <property type="match status" value="1"/>
</dbReference>
<proteinExistence type="predicted"/>
<protein>
    <recommendedName>
        <fullName evidence="1">N-acetyltransferase domain-containing protein</fullName>
    </recommendedName>
</protein>
<dbReference type="SUPFAM" id="SSF55729">
    <property type="entry name" value="Acyl-CoA N-acyltransferases (Nat)"/>
    <property type="match status" value="1"/>
</dbReference>
<dbReference type="AlphaFoldDB" id="A0A840EY63"/>
<dbReference type="Gene3D" id="3.40.630.30">
    <property type="match status" value="1"/>
</dbReference>
<comment type="caution">
    <text evidence="2">The sequence shown here is derived from an EMBL/GenBank/DDBJ whole genome shotgun (WGS) entry which is preliminary data.</text>
</comment>
<dbReference type="RefSeq" id="WP_183477347.1">
    <property type="nucleotide sequence ID" value="NZ_JACIFO010000004.1"/>
</dbReference>